<name>A0A1T5K5S7_9BACT</name>
<reference evidence="2 3" key="1">
    <citation type="submission" date="2017-02" db="EMBL/GenBank/DDBJ databases">
        <authorList>
            <person name="Peterson S.W."/>
        </authorList>
    </citation>
    <scope>NUCLEOTIDE SEQUENCE [LARGE SCALE GENOMIC DNA]</scope>
    <source>
        <strain evidence="2 3">DSM 25262</strain>
    </source>
</reference>
<proteinExistence type="predicted"/>
<gene>
    <name evidence="2" type="ORF">SAMN05660236_1850</name>
</gene>
<keyword evidence="1" id="KW-0732">Signal</keyword>
<dbReference type="RefSeq" id="WP_143785666.1">
    <property type="nucleotide sequence ID" value="NZ_FUZU01000001.1"/>
</dbReference>
<dbReference type="AlphaFoldDB" id="A0A1T5K5S7"/>
<evidence type="ECO:0000313" key="3">
    <source>
        <dbReference type="Proteomes" id="UP000190961"/>
    </source>
</evidence>
<organism evidence="2 3">
    <name type="scientific">Ohtaekwangia koreensis</name>
    <dbReference type="NCBI Taxonomy" id="688867"/>
    <lineage>
        <taxon>Bacteria</taxon>
        <taxon>Pseudomonadati</taxon>
        <taxon>Bacteroidota</taxon>
        <taxon>Cytophagia</taxon>
        <taxon>Cytophagales</taxon>
        <taxon>Fulvivirgaceae</taxon>
        <taxon>Ohtaekwangia</taxon>
    </lineage>
</organism>
<sequence>MKARAFLLFCIAGPLMRLTSFAQTTPCDSVYTIVDEMPKFGESNESFGLYIMKNLKIGKCGLYEMRRITWIIDSTGHMETSVFSLRTLCPWIYIS</sequence>
<accession>A0A1T5K5S7</accession>
<keyword evidence="3" id="KW-1185">Reference proteome</keyword>
<feature type="chain" id="PRO_5012527210" evidence="1">
    <location>
        <begin position="23"/>
        <end position="95"/>
    </location>
</feature>
<dbReference type="Proteomes" id="UP000190961">
    <property type="component" value="Unassembled WGS sequence"/>
</dbReference>
<evidence type="ECO:0000313" key="2">
    <source>
        <dbReference type="EMBL" id="SKC59107.1"/>
    </source>
</evidence>
<feature type="signal peptide" evidence="1">
    <location>
        <begin position="1"/>
        <end position="22"/>
    </location>
</feature>
<protein>
    <submittedName>
        <fullName evidence="2">Uncharacterized protein</fullName>
    </submittedName>
</protein>
<evidence type="ECO:0000256" key="1">
    <source>
        <dbReference type="SAM" id="SignalP"/>
    </source>
</evidence>
<dbReference type="EMBL" id="FUZU01000001">
    <property type="protein sequence ID" value="SKC59107.1"/>
    <property type="molecule type" value="Genomic_DNA"/>
</dbReference>